<evidence type="ECO:0000256" key="1">
    <source>
        <dbReference type="SAM" id="SignalP"/>
    </source>
</evidence>
<protein>
    <submittedName>
        <fullName evidence="3">Ig-like domain-containing protein</fullName>
    </submittedName>
</protein>
<sequence>MVALVLIDVAFLLMDAVSYRPFSTCYQKSLVQSRRILGSST</sequence>
<feature type="chain" id="PRO_5037915695" evidence="1">
    <location>
        <begin position="19"/>
        <end position="41"/>
    </location>
</feature>
<proteinExistence type="predicted"/>
<dbReference type="Proteomes" id="UP000887569">
    <property type="component" value="Unplaced"/>
</dbReference>
<reference evidence="3" key="1">
    <citation type="submission" date="2022-11" db="UniProtKB">
        <authorList>
            <consortium name="WormBaseParasite"/>
        </authorList>
    </citation>
    <scope>IDENTIFICATION</scope>
</reference>
<name>A0A915BFI1_PARUN</name>
<organism evidence="2 3">
    <name type="scientific">Parascaris univalens</name>
    <name type="common">Nematode worm</name>
    <dbReference type="NCBI Taxonomy" id="6257"/>
    <lineage>
        <taxon>Eukaryota</taxon>
        <taxon>Metazoa</taxon>
        <taxon>Ecdysozoa</taxon>
        <taxon>Nematoda</taxon>
        <taxon>Chromadorea</taxon>
        <taxon>Rhabditida</taxon>
        <taxon>Spirurina</taxon>
        <taxon>Ascaridomorpha</taxon>
        <taxon>Ascaridoidea</taxon>
        <taxon>Ascarididae</taxon>
        <taxon>Parascaris</taxon>
    </lineage>
</organism>
<accession>A0A915BFI1</accession>
<dbReference type="AlphaFoldDB" id="A0A915BFI1"/>
<feature type="signal peptide" evidence="1">
    <location>
        <begin position="1"/>
        <end position="18"/>
    </location>
</feature>
<dbReference type="WBParaSite" id="PgR037_g099_t02">
    <property type="protein sequence ID" value="PgR037_g099_t02"/>
    <property type="gene ID" value="PgR037_g099"/>
</dbReference>
<evidence type="ECO:0000313" key="2">
    <source>
        <dbReference type="Proteomes" id="UP000887569"/>
    </source>
</evidence>
<keyword evidence="1" id="KW-0732">Signal</keyword>
<keyword evidence="2" id="KW-1185">Reference proteome</keyword>
<evidence type="ECO:0000313" key="3">
    <source>
        <dbReference type="WBParaSite" id="PgR037_g099_t02"/>
    </source>
</evidence>